<evidence type="ECO:0000256" key="2">
    <source>
        <dbReference type="ARBA" id="ARBA00022553"/>
    </source>
</evidence>
<dbReference type="CDD" id="cd00833">
    <property type="entry name" value="PKS"/>
    <property type="match status" value="1"/>
</dbReference>
<dbReference type="Gene3D" id="3.40.47.10">
    <property type="match status" value="1"/>
</dbReference>
<dbReference type="GO" id="GO:0004312">
    <property type="term" value="F:fatty acid synthase activity"/>
    <property type="evidence" value="ECO:0007669"/>
    <property type="project" value="TreeGrafter"/>
</dbReference>
<dbReference type="InterPro" id="IPR014031">
    <property type="entry name" value="Ketoacyl_synth_C"/>
</dbReference>
<dbReference type="Proteomes" id="UP000469724">
    <property type="component" value="Unassembled WGS sequence"/>
</dbReference>
<gene>
    <name evidence="5" type="ORF">G3N56_17325</name>
</gene>
<evidence type="ECO:0000313" key="6">
    <source>
        <dbReference type="Proteomes" id="UP000469724"/>
    </source>
</evidence>
<dbReference type="GO" id="GO:0004315">
    <property type="term" value="F:3-oxoacyl-[acyl-carrier-protein] synthase activity"/>
    <property type="evidence" value="ECO:0007669"/>
    <property type="project" value="InterPro"/>
</dbReference>
<dbReference type="InterPro" id="IPR020841">
    <property type="entry name" value="PKS_Beta-ketoAc_synthase_dom"/>
</dbReference>
<dbReference type="Pfam" id="PF02801">
    <property type="entry name" value="Ketoacyl-synt_C"/>
    <property type="match status" value="1"/>
</dbReference>
<organism evidence="5 6">
    <name type="scientific">Desulfolutivibrio sulfodismutans</name>
    <dbReference type="NCBI Taxonomy" id="63561"/>
    <lineage>
        <taxon>Bacteria</taxon>
        <taxon>Pseudomonadati</taxon>
        <taxon>Thermodesulfobacteriota</taxon>
        <taxon>Desulfovibrionia</taxon>
        <taxon>Desulfovibrionales</taxon>
        <taxon>Desulfovibrionaceae</taxon>
        <taxon>Desulfolutivibrio</taxon>
    </lineage>
</organism>
<evidence type="ECO:0000256" key="3">
    <source>
        <dbReference type="ARBA" id="ARBA00022679"/>
    </source>
</evidence>
<proteinExistence type="predicted"/>
<dbReference type="PANTHER" id="PTHR43775:SF37">
    <property type="entry name" value="SI:DKEY-61P9.11"/>
    <property type="match status" value="1"/>
</dbReference>
<dbReference type="InterPro" id="IPR032821">
    <property type="entry name" value="PKS_assoc"/>
</dbReference>
<dbReference type="SMART" id="SM00825">
    <property type="entry name" value="PKS_KS"/>
    <property type="match status" value="1"/>
</dbReference>
<dbReference type="AlphaFoldDB" id="A0A7K3NQP1"/>
<dbReference type="InterPro" id="IPR050091">
    <property type="entry name" value="PKS_NRPS_Biosynth_Enz"/>
</dbReference>
<comment type="caution">
    <text evidence="5">The sequence shown here is derived from an EMBL/GenBank/DDBJ whole genome shotgun (WGS) entry which is preliminary data.</text>
</comment>
<accession>A0A7K3NQP1</accession>
<keyword evidence="2" id="KW-0597">Phosphoprotein</keyword>
<dbReference type="Pfam" id="PF16197">
    <property type="entry name" value="KAsynt_C_assoc"/>
    <property type="match status" value="1"/>
</dbReference>
<sequence length="457" mass="47572">MSIKKIAIIGAACRLPGGVASLDSLWDVLASGRDAVTEIPADRFDVPGFLHPLRNAPGRSCTLAAGVLDNIGDFDFSFFGISKKEAEYMDPQQRLLLEMAWEVLENAHVPPSSIAGTNTAVFIGSSSLDASMQRADDPCVIGPYSMIGNTLGLLSNRISYLLDIHGPSMTIDTACSASLVALHQACQTLVTGQAGMAIVGGVHMLCSPLPFVGFSKAHMLSKDGRCKVFGKDANGYVRAEGGGLLLLKPLDAALADGDRIHAVIAKTGINTDGKTIGIAFPNKAAQMSLLHSLYSDPELDLRNLCYMEAHGTGTAAGDPVEAHSIGEVFTALRPSAPPLLVGSVKSSLGHLEPASGIAGLLKAMLVLKHRTAPPSLHLDEPNPDIDCQSLGISFVTTPTPLPRTPGPAMVGVNSFGFGGANAHALLEAAPDAAQNVAFDHAAILDRGLFACGDKAQG</sequence>
<reference evidence="5 6" key="1">
    <citation type="submission" date="2020-02" db="EMBL/GenBank/DDBJ databases">
        <title>Comparative genomics of sulfur disproportionating microorganisms.</title>
        <authorList>
            <person name="Ward L.M."/>
            <person name="Bertran E."/>
            <person name="Johnston D.T."/>
        </authorList>
    </citation>
    <scope>NUCLEOTIDE SEQUENCE [LARGE SCALE GENOMIC DNA]</scope>
    <source>
        <strain evidence="5 6">DSM 3696</strain>
    </source>
</reference>
<dbReference type="PROSITE" id="PS00606">
    <property type="entry name" value="KS3_1"/>
    <property type="match status" value="1"/>
</dbReference>
<feature type="domain" description="Ketosynthase family 3 (KS3)" evidence="4">
    <location>
        <begin position="3"/>
        <end position="428"/>
    </location>
</feature>
<dbReference type="PROSITE" id="PS52004">
    <property type="entry name" value="KS3_2"/>
    <property type="match status" value="1"/>
</dbReference>
<dbReference type="InterPro" id="IPR018201">
    <property type="entry name" value="Ketoacyl_synth_AS"/>
</dbReference>
<protein>
    <submittedName>
        <fullName evidence="5">Polyketide synthase</fullName>
    </submittedName>
</protein>
<dbReference type="PANTHER" id="PTHR43775">
    <property type="entry name" value="FATTY ACID SYNTHASE"/>
    <property type="match status" value="1"/>
</dbReference>
<evidence type="ECO:0000256" key="1">
    <source>
        <dbReference type="ARBA" id="ARBA00022450"/>
    </source>
</evidence>
<dbReference type="InterPro" id="IPR016039">
    <property type="entry name" value="Thiolase-like"/>
</dbReference>
<name>A0A7K3NQP1_9BACT</name>
<evidence type="ECO:0000259" key="4">
    <source>
        <dbReference type="PROSITE" id="PS52004"/>
    </source>
</evidence>
<evidence type="ECO:0000313" key="5">
    <source>
        <dbReference type="EMBL" id="NDY58498.1"/>
    </source>
</evidence>
<dbReference type="Pfam" id="PF00109">
    <property type="entry name" value="ketoacyl-synt"/>
    <property type="match status" value="1"/>
</dbReference>
<dbReference type="SUPFAM" id="SSF53901">
    <property type="entry name" value="Thiolase-like"/>
    <property type="match status" value="1"/>
</dbReference>
<feature type="non-terminal residue" evidence="5">
    <location>
        <position position="457"/>
    </location>
</feature>
<keyword evidence="6" id="KW-1185">Reference proteome</keyword>
<dbReference type="EMBL" id="JAAGRQ010000108">
    <property type="protein sequence ID" value="NDY58498.1"/>
    <property type="molecule type" value="Genomic_DNA"/>
</dbReference>
<dbReference type="GO" id="GO:0006633">
    <property type="term" value="P:fatty acid biosynthetic process"/>
    <property type="evidence" value="ECO:0007669"/>
    <property type="project" value="InterPro"/>
</dbReference>
<dbReference type="RefSeq" id="WP_163303571.1">
    <property type="nucleotide sequence ID" value="NZ_JAAGRQ010000108.1"/>
</dbReference>
<keyword evidence="1" id="KW-0596">Phosphopantetheine</keyword>
<keyword evidence="3" id="KW-0808">Transferase</keyword>
<dbReference type="InterPro" id="IPR014030">
    <property type="entry name" value="Ketoacyl_synth_N"/>
</dbReference>